<feature type="transmembrane region" description="Helical" evidence="1">
    <location>
        <begin position="15"/>
        <end position="35"/>
    </location>
</feature>
<gene>
    <name evidence="2" type="ORF">BpHYR1_018047</name>
</gene>
<evidence type="ECO:0000313" key="2">
    <source>
        <dbReference type="EMBL" id="RNA25650.1"/>
    </source>
</evidence>
<proteinExistence type="predicted"/>
<keyword evidence="3" id="KW-1185">Reference proteome</keyword>
<protein>
    <submittedName>
        <fullName evidence="2">Uncharacterized protein</fullName>
    </submittedName>
</protein>
<accession>A0A3M7RQH0</accession>
<comment type="caution">
    <text evidence="2">The sequence shown here is derived from an EMBL/GenBank/DDBJ whole genome shotgun (WGS) entry which is preliminary data.</text>
</comment>
<dbReference type="EMBL" id="REGN01002892">
    <property type="protein sequence ID" value="RNA25650.1"/>
    <property type="molecule type" value="Genomic_DNA"/>
</dbReference>
<reference evidence="2 3" key="1">
    <citation type="journal article" date="2018" name="Sci. Rep.">
        <title>Genomic signatures of local adaptation to the degree of environmental predictability in rotifers.</title>
        <authorList>
            <person name="Franch-Gras L."/>
            <person name="Hahn C."/>
            <person name="Garcia-Roger E.M."/>
            <person name="Carmona M.J."/>
            <person name="Serra M."/>
            <person name="Gomez A."/>
        </authorList>
    </citation>
    <scope>NUCLEOTIDE SEQUENCE [LARGE SCALE GENOMIC DNA]</scope>
    <source>
        <strain evidence="2">HYR1</strain>
    </source>
</reference>
<evidence type="ECO:0000313" key="3">
    <source>
        <dbReference type="Proteomes" id="UP000276133"/>
    </source>
</evidence>
<keyword evidence="1" id="KW-0812">Transmembrane</keyword>
<dbReference type="AlphaFoldDB" id="A0A3M7RQH0"/>
<organism evidence="2 3">
    <name type="scientific">Brachionus plicatilis</name>
    <name type="common">Marine rotifer</name>
    <name type="synonym">Brachionus muelleri</name>
    <dbReference type="NCBI Taxonomy" id="10195"/>
    <lineage>
        <taxon>Eukaryota</taxon>
        <taxon>Metazoa</taxon>
        <taxon>Spiralia</taxon>
        <taxon>Gnathifera</taxon>
        <taxon>Rotifera</taxon>
        <taxon>Eurotatoria</taxon>
        <taxon>Monogononta</taxon>
        <taxon>Pseudotrocha</taxon>
        <taxon>Ploima</taxon>
        <taxon>Brachionidae</taxon>
        <taxon>Brachionus</taxon>
    </lineage>
</organism>
<sequence length="67" mass="8077">MPDFFNIKNSARCGYVGFFVISFIFIVDFLLLMVIEFFNPKEKIDLAPDIKEHLFKYNKMIYKIKFK</sequence>
<evidence type="ECO:0000256" key="1">
    <source>
        <dbReference type="SAM" id="Phobius"/>
    </source>
</evidence>
<keyword evidence="1" id="KW-1133">Transmembrane helix</keyword>
<dbReference type="Proteomes" id="UP000276133">
    <property type="component" value="Unassembled WGS sequence"/>
</dbReference>
<keyword evidence="1" id="KW-0472">Membrane</keyword>
<name>A0A3M7RQH0_BRAPC</name>